<reference evidence="1 2" key="1">
    <citation type="submission" date="2015-09" db="EMBL/GenBank/DDBJ databases">
        <authorList>
            <consortium name="Swine Surveillance"/>
        </authorList>
    </citation>
    <scope>NUCLEOTIDE SEQUENCE [LARGE SCALE GENOMIC DNA]</scope>
    <source>
        <strain evidence="1 2">CECT 8399</strain>
    </source>
</reference>
<proteinExistence type="predicted"/>
<dbReference type="EMBL" id="CYSR01000021">
    <property type="protein sequence ID" value="CUI00008.1"/>
    <property type="molecule type" value="Genomic_DNA"/>
</dbReference>
<sequence length="100" mass="11701">MTPWITQLSTNAANTKVRDIHKRALRTFSAIWTFMFGAANGCFPPCLHEFRERPFAISQIKLSLVAMQLPQINLSRDSYRSSLYFGRRETRMTRFEVLQE</sequence>
<name>A0A0P1H9Q2_9RHOB</name>
<accession>A0A0P1H9Q2</accession>
<evidence type="ECO:0000313" key="1">
    <source>
        <dbReference type="EMBL" id="CUI00008.1"/>
    </source>
</evidence>
<dbReference type="RefSeq" id="WP_058286106.1">
    <property type="nucleotide sequence ID" value="NZ_CYSR01000021.1"/>
</dbReference>
<protein>
    <submittedName>
        <fullName evidence="1">Uncharacterized protein</fullName>
    </submittedName>
</protein>
<dbReference type="Proteomes" id="UP000051326">
    <property type="component" value="Unassembled WGS sequence"/>
</dbReference>
<dbReference type="STRING" id="1396826.PHA8399_02134"/>
<dbReference type="AlphaFoldDB" id="A0A0P1H9Q2"/>
<evidence type="ECO:0000313" key="2">
    <source>
        <dbReference type="Proteomes" id="UP000051326"/>
    </source>
</evidence>
<organism evidence="1 2">
    <name type="scientific">Leisingera aquaemixtae</name>
    <dbReference type="NCBI Taxonomy" id="1396826"/>
    <lineage>
        <taxon>Bacteria</taxon>
        <taxon>Pseudomonadati</taxon>
        <taxon>Pseudomonadota</taxon>
        <taxon>Alphaproteobacteria</taxon>
        <taxon>Rhodobacterales</taxon>
        <taxon>Roseobacteraceae</taxon>
        <taxon>Leisingera</taxon>
    </lineage>
</organism>
<gene>
    <name evidence="1" type="ORF">PHA8399_02134</name>
</gene>